<sequence>MEQPEPAPTEAEGAPQAAADAPAAEGPDWEAVSRTLDCLARGDLVQARTEAAAVPAEIRDGMLQAIQKLERTMANLAASAATAIEQGARPLLAASELVEATRAQATEVNQVAALAEELAASVEEVAASSDAAVSTANETIRQAEAGVAHVRGALDGMSAIAEGMSCLQDNVNRLLSTVEPIHQVLELIEDISGQTNLLALNAAIEAARAGDQGRGFAVVAQEVRRLAERSHSAIRDVQEQISTLRQGANAVYEATDQLARQIADNIGLARQGQEALETIRKSVAESTAPMADIAKAAEEESKAVQQAATSVNQIAGAMNKVQSATAELAVMVSDLQAALRNTRSLTEQFRINLSDIELLTAARGDHVLWVQRLHEMLLEREEISVEDLGDHHSCRLGRWYDANRAKGGSIQAFVALERPHSELHAVARRAVELWNRGKREEAAGEVKRVITLSQEILALLAECRQAWPAE</sequence>
<dbReference type="Pfam" id="PF13682">
    <property type="entry name" value="CZB"/>
    <property type="match status" value="1"/>
</dbReference>
<keyword evidence="7" id="KW-1185">Reference proteome</keyword>
<dbReference type="InterPro" id="IPR025991">
    <property type="entry name" value="Chemoreceptor_zinc-bind_dom"/>
</dbReference>
<dbReference type="Gene3D" id="1.10.287.950">
    <property type="entry name" value="Methyl-accepting chemotaxis protein"/>
    <property type="match status" value="1"/>
</dbReference>
<gene>
    <name evidence="6" type="ORF">J2Z79_002198</name>
</gene>
<protein>
    <submittedName>
        <fullName evidence="6">Methyl-accepting chemotaxis protein</fullName>
    </submittedName>
</protein>
<reference evidence="6 7" key="1">
    <citation type="submission" date="2021-03" db="EMBL/GenBank/DDBJ databases">
        <title>Genomic Encyclopedia of Type Strains, Phase IV (KMG-IV): sequencing the most valuable type-strain genomes for metagenomic binning, comparative biology and taxonomic classification.</title>
        <authorList>
            <person name="Goeker M."/>
        </authorList>
    </citation>
    <scope>NUCLEOTIDE SEQUENCE [LARGE SCALE GENOMIC DNA]</scope>
    <source>
        <strain evidence="6 7">DSM 27138</strain>
    </source>
</reference>
<dbReference type="RefSeq" id="WP_209466908.1">
    <property type="nucleotide sequence ID" value="NZ_JAGGLG010000017.1"/>
</dbReference>
<evidence type="ECO:0000259" key="5">
    <source>
        <dbReference type="PROSITE" id="PS50111"/>
    </source>
</evidence>
<dbReference type="Proteomes" id="UP001519289">
    <property type="component" value="Unassembled WGS sequence"/>
</dbReference>
<evidence type="ECO:0000256" key="1">
    <source>
        <dbReference type="ARBA" id="ARBA00023224"/>
    </source>
</evidence>
<organism evidence="6 7">
    <name type="scientific">Symbiobacterium terraclitae</name>
    <dbReference type="NCBI Taxonomy" id="557451"/>
    <lineage>
        <taxon>Bacteria</taxon>
        <taxon>Bacillati</taxon>
        <taxon>Bacillota</taxon>
        <taxon>Clostridia</taxon>
        <taxon>Eubacteriales</taxon>
        <taxon>Symbiobacteriaceae</taxon>
        <taxon>Symbiobacterium</taxon>
    </lineage>
</organism>
<keyword evidence="3" id="KW-0175">Coiled coil</keyword>
<accession>A0ABS4JTD7</accession>
<keyword evidence="1 2" id="KW-0807">Transducer</keyword>
<dbReference type="Pfam" id="PF00015">
    <property type="entry name" value="MCPsignal"/>
    <property type="match status" value="1"/>
</dbReference>
<proteinExistence type="predicted"/>
<dbReference type="PANTHER" id="PTHR32089:SF112">
    <property type="entry name" value="LYSOZYME-LIKE PROTEIN-RELATED"/>
    <property type="match status" value="1"/>
</dbReference>
<name>A0ABS4JTD7_9FIRM</name>
<feature type="region of interest" description="Disordered" evidence="4">
    <location>
        <begin position="1"/>
        <end position="29"/>
    </location>
</feature>
<dbReference type="PROSITE" id="PS50111">
    <property type="entry name" value="CHEMOTAXIS_TRANSDUC_2"/>
    <property type="match status" value="1"/>
</dbReference>
<dbReference type="Gene3D" id="1.20.120.30">
    <property type="entry name" value="Aspartate receptor, ligand-binding domain"/>
    <property type="match status" value="1"/>
</dbReference>
<evidence type="ECO:0000313" key="6">
    <source>
        <dbReference type="EMBL" id="MBP2018783.1"/>
    </source>
</evidence>
<evidence type="ECO:0000256" key="4">
    <source>
        <dbReference type="SAM" id="MobiDB-lite"/>
    </source>
</evidence>
<dbReference type="PANTHER" id="PTHR32089">
    <property type="entry name" value="METHYL-ACCEPTING CHEMOTAXIS PROTEIN MCPB"/>
    <property type="match status" value="1"/>
</dbReference>
<evidence type="ECO:0000313" key="7">
    <source>
        <dbReference type="Proteomes" id="UP001519289"/>
    </source>
</evidence>
<dbReference type="EMBL" id="JAGGLG010000017">
    <property type="protein sequence ID" value="MBP2018783.1"/>
    <property type="molecule type" value="Genomic_DNA"/>
</dbReference>
<feature type="coiled-coil region" evidence="3">
    <location>
        <begin position="59"/>
        <end position="86"/>
    </location>
</feature>
<evidence type="ECO:0000256" key="2">
    <source>
        <dbReference type="PROSITE-ProRule" id="PRU00284"/>
    </source>
</evidence>
<dbReference type="SUPFAM" id="SSF58104">
    <property type="entry name" value="Methyl-accepting chemotaxis protein (MCP) signaling domain"/>
    <property type="match status" value="1"/>
</dbReference>
<feature type="domain" description="Methyl-accepting transducer" evidence="5">
    <location>
        <begin position="79"/>
        <end position="315"/>
    </location>
</feature>
<dbReference type="SMART" id="SM00283">
    <property type="entry name" value="MA"/>
    <property type="match status" value="1"/>
</dbReference>
<evidence type="ECO:0000256" key="3">
    <source>
        <dbReference type="SAM" id="Coils"/>
    </source>
</evidence>
<dbReference type="InterPro" id="IPR004089">
    <property type="entry name" value="MCPsignal_dom"/>
</dbReference>
<comment type="caution">
    <text evidence="6">The sequence shown here is derived from an EMBL/GenBank/DDBJ whole genome shotgun (WGS) entry which is preliminary data.</text>
</comment>